<protein>
    <submittedName>
        <fullName evidence="1">Uncharacterized protein</fullName>
    </submittedName>
</protein>
<accession>K1UYD5</accession>
<comment type="caution">
    <text evidence="1">The sequence shown here is derived from an EMBL/GenBank/DDBJ whole genome shotgun (WGS) entry which is preliminary data.</text>
</comment>
<feature type="non-terminal residue" evidence="1">
    <location>
        <position position="1"/>
    </location>
</feature>
<evidence type="ECO:0000313" key="1">
    <source>
        <dbReference type="EMBL" id="EKC76566.1"/>
    </source>
</evidence>
<dbReference type="EMBL" id="AJWZ01000529">
    <property type="protein sequence ID" value="EKC76566.1"/>
    <property type="molecule type" value="Genomic_DNA"/>
</dbReference>
<sequence>NNHGNIIFINSDVYKAIFMRKMVEAQGLLRKFKLNEEQWKKVNYIRQNYDYQKV</sequence>
<reference evidence="1" key="1">
    <citation type="journal article" date="2013" name="Environ. Microbiol.">
        <title>Microbiota from the distal guts of lean and obese adolescents exhibit partial functional redundancy besides clear differences in community structure.</title>
        <authorList>
            <person name="Ferrer M."/>
            <person name="Ruiz A."/>
            <person name="Lanza F."/>
            <person name="Haange S.B."/>
            <person name="Oberbach A."/>
            <person name="Till H."/>
            <person name="Bargiela R."/>
            <person name="Campoy C."/>
            <person name="Segura M.T."/>
            <person name="Richter M."/>
            <person name="von Bergen M."/>
            <person name="Seifert J."/>
            <person name="Suarez A."/>
        </authorList>
    </citation>
    <scope>NUCLEOTIDE SEQUENCE</scope>
</reference>
<proteinExistence type="predicted"/>
<dbReference type="AlphaFoldDB" id="K1UYD5"/>
<name>K1UYD5_9ZZZZ</name>
<organism evidence="1">
    <name type="scientific">human gut metagenome</name>
    <dbReference type="NCBI Taxonomy" id="408170"/>
    <lineage>
        <taxon>unclassified sequences</taxon>
        <taxon>metagenomes</taxon>
        <taxon>organismal metagenomes</taxon>
    </lineage>
</organism>
<gene>
    <name evidence="1" type="ORF">OBE_00772</name>
</gene>